<reference evidence="1 2" key="1">
    <citation type="submission" date="2020-04" db="EMBL/GenBank/DDBJ databases">
        <title>MicrobeNet Type strains.</title>
        <authorList>
            <person name="Nicholson A.C."/>
        </authorList>
    </citation>
    <scope>NUCLEOTIDE SEQUENCE [LARGE SCALE GENOMIC DNA]</scope>
    <source>
        <strain evidence="1 2">DSM 44956</strain>
    </source>
</reference>
<sequence length="87" mass="9687">MTMVLRRSVDQELRPPRLNFAGFCVYCLERSCERAGCIEKHARLVWQVCPDCGGTEWVRGHIDPDTATERCFCIGGVCEVAPAEAVA</sequence>
<dbReference type="EMBL" id="JAAXOS010000013">
    <property type="protein sequence ID" value="NKY29544.1"/>
    <property type="molecule type" value="Genomic_DNA"/>
</dbReference>
<evidence type="ECO:0000313" key="1">
    <source>
        <dbReference type="EMBL" id="NKY29544.1"/>
    </source>
</evidence>
<organism evidence="1 2">
    <name type="scientific">Nocardia gamkensis</name>
    <dbReference type="NCBI Taxonomy" id="352869"/>
    <lineage>
        <taxon>Bacteria</taxon>
        <taxon>Bacillati</taxon>
        <taxon>Actinomycetota</taxon>
        <taxon>Actinomycetes</taxon>
        <taxon>Mycobacteriales</taxon>
        <taxon>Nocardiaceae</taxon>
        <taxon>Nocardia</taxon>
    </lineage>
</organism>
<dbReference type="Proteomes" id="UP000540698">
    <property type="component" value="Unassembled WGS sequence"/>
</dbReference>
<dbReference type="AlphaFoldDB" id="A0A7X6R5H0"/>
<proteinExistence type="predicted"/>
<keyword evidence="2" id="KW-1185">Reference proteome</keyword>
<comment type="caution">
    <text evidence="1">The sequence shown here is derived from an EMBL/GenBank/DDBJ whole genome shotgun (WGS) entry which is preliminary data.</text>
</comment>
<evidence type="ECO:0000313" key="2">
    <source>
        <dbReference type="Proteomes" id="UP000540698"/>
    </source>
</evidence>
<protein>
    <submittedName>
        <fullName evidence="1">Uncharacterized protein</fullName>
    </submittedName>
</protein>
<name>A0A7X6R5H0_9NOCA</name>
<accession>A0A7X6R5H0</accession>
<gene>
    <name evidence="1" type="ORF">HGB38_25500</name>
</gene>
<dbReference type="RefSeq" id="WP_062972422.1">
    <property type="nucleotide sequence ID" value="NZ_JAAXOS010000013.1"/>
</dbReference>